<dbReference type="Proteomes" id="UP000182367">
    <property type="component" value="Unassembled WGS sequence"/>
</dbReference>
<keyword evidence="4 6" id="KW-1133">Transmembrane helix</keyword>
<dbReference type="EMBL" id="FNEO01000007">
    <property type="protein sequence ID" value="SDJ81533.1"/>
    <property type="molecule type" value="Genomic_DNA"/>
</dbReference>
<dbReference type="PANTHER" id="PTHR40077">
    <property type="entry name" value="MEMBRANE PROTEIN-RELATED"/>
    <property type="match status" value="1"/>
</dbReference>
<evidence type="ECO:0000256" key="4">
    <source>
        <dbReference type="ARBA" id="ARBA00022989"/>
    </source>
</evidence>
<reference evidence="11" key="1">
    <citation type="submission" date="2016-03" db="EMBL/GenBank/DDBJ databases">
        <title>Draft genome sequence of Paenibacillus glacialis DSM 22343.</title>
        <authorList>
            <person name="Shin S.-K."/>
            <person name="Yi H."/>
        </authorList>
    </citation>
    <scope>NUCLEOTIDE SEQUENCE [LARGE SCALE GENOMIC DNA]</scope>
    <source>
        <strain evidence="11">NBRC 105008</strain>
    </source>
</reference>
<evidence type="ECO:0000259" key="7">
    <source>
        <dbReference type="Pfam" id="PF12823"/>
    </source>
</evidence>
<feature type="transmembrane region" description="Helical" evidence="6">
    <location>
        <begin position="70"/>
        <end position="86"/>
    </location>
</feature>
<evidence type="ECO:0000313" key="9">
    <source>
        <dbReference type="EMBL" id="OCB72725.1"/>
    </source>
</evidence>
<dbReference type="EMBL" id="LVEO01000012">
    <property type="protein sequence ID" value="OCB72725.1"/>
    <property type="molecule type" value="Genomic_DNA"/>
</dbReference>
<dbReference type="Pfam" id="PF12823">
    <property type="entry name" value="DUF3817"/>
    <property type="match status" value="1"/>
</dbReference>
<evidence type="ECO:0000256" key="3">
    <source>
        <dbReference type="ARBA" id="ARBA00022692"/>
    </source>
</evidence>
<reference evidence="10 12" key="3">
    <citation type="submission" date="2016-10" db="EMBL/GenBank/DDBJ databases">
        <authorList>
            <person name="Varghese N."/>
            <person name="Submissions S."/>
        </authorList>
    </citation>
    <scope>NUCLEOTIDE SEQUENCE [LARGE SCALE GENOMIC DNA]</scope>
    <source>
        <strain evidence="10 12">Gm-149</strain>
    </source>
</reference>
<dbReference type="NCBIfam" id="TIGR03954">
    <property type="entry name" value="integ_memb_HG"/>
    <property type="match status" value="1"/>
</dbReference>
<dbReference type="OrthoDB" id="1121311at2"/>
<keyword evidence="3 6" id="KW-0812">Transmembrane</keyword>
<dbReference type="STRING" id="551990.SAMN05192550_2829"/>
<dbReference type="GO" id="GO:0005886">
    <property type="term" value="C:plasma membrane"/>
    <property type="evidence" value="ECO:0007669"/>
    <property type="project" value="UniProtKB-SubCell"/>
</dbReference>
<evidence type="ECO:0000313" key="8">
    <source>
        <dbReference type="EMBL" id="GEL11796.1"/>
    </source>
</evidence>
<dbReference type="PANTHER" id="PTHR40077:SF1">
    <property type="entry name" value="MEMBRANE PROTEIN"/>
    <property type="match status" value="1"/>
</dbReference>
<gene>
    <name evidence="8" type="primary">ydzA</name>
    <name evidence="9" type="ORF">FBGL_05220</name>
    <name evidence="8" type="ORF">FGL01_25350</name>
    <name evidence="10" type="ORF">SAMN05192550_2829</name>
</gene>
<keyword evidence="2" id="KW-1003">Cell membrane</keyword>
<organism evidence="9 11">
    <name type="scientific">Flavobacterium glycines</name>
    <dbReference type="NCBI Taxonomy" id="551990"/>
    <lineage>
        <taxon>Bacteria</taxon>
        <taxon>Pseudomonadati</taxon>
        <taxon>Bacteroidota</taxon>
        <taxon>Flavobacteriia</taxon>
        <taxon>Flavobacteriales</taxon>
        <taxon>Flavobacteriaceae</taxon>
        <taxon>Flavobacterium</taxon>
    </lineage>
</organism>
<reference evidence="8 13" key="4">
    <citation type="submission" date="2019-07" db="EMBL/GenBank/DDBJ databases">
        <title>Whole genome shotgun sequence of Flavobacterium glycines NBRC 105008.</title>
        <authorList>
            <person name="Hosoyama A."/>
            <person name="Uohara A."/>
            <person name="Ohji S."/>
            <person name="Ichikawa N."/>
        </authorList>
    </citation>
    <scope>NUCLEOTIDE SEQUENCE [LARGE SCALE GENOMIC DNA]</scope>
    <source>
        <strain evidence="8 13">NBRC 105008</strain>
    </source>
</reference>
<protein>
    <submittedName>
        <fullName evidence="8 10">Membrane protein</fullName>
    </submittedName>
</protein>
<dbReference type="RefSeq" id="WP_066326051.1">
    <property type="nucleotide sequence ID" value="NZ_BJVF01000006.1"/>
</dbReference>
<evidence type="ECO:0000256" key="2">
    <source>
        <dbReference type="ARBA" id="ARBA00022475"/>
    </source>
</evidence>
<evidence type="ECO:0000313" key="13">
    <source>
        <dbReference type="Proteomes" id="UP000321579"/>
    </source>
</evidence>
<proteinExistence type="predicted"/>
<comment type="subcellular location">
    <subcellularLocation>
        <location evidence="1">Cell membrane</location>
        <topology evidence="1">Multi-pass membrane protein</topology>
    </subcellularLocation>
</comment>
<dbReference type="Proteomes" id="UP000093226">
    <property type="component" value="Unassembled WGS sequence"/>
</dbReference>
<dbReference type="InterPro" id="IPR023845">
    <property type="entry name" value="DUF3817_TM"/>
</dbReference>
<sequence length="98" mass="11071">MLKIFKITAVLEGISFLVLIANMIILKSNNPELYHTIVRPFGLGHGALFIGYIVLAFLLKKEQNWSQKDLGIILIASLIPFGTFYIEKKYCKSLVLSK</sequence>
<dbReference type="EMBL" id="BJVF01000006">
    <property type="protein sequence ID" value="GEL11796.1"/>
    <property type="molecule type" value="Genomic_DNA"/>
</dbReference>
<keyword evidence="5 6" id="KW-0472">Membrane</keyword>
<evidence type="ECO:0000313" key="12">
    <source>
        <dbReference type="Proteomes" id="UP000182367"/>
    </source>
</evidence>
<keyword evidence="12" id="KW-1185">Reference proteome</keyword>
<accession>A0A1B9DST0</accession>
<evidence type="ECO:0000313" key="10">
    <source>
        <dbReference type="EMBL" id="SDJ81533.1"/>
    </source>
</evidence>
<feature type="domain" description="DUF3817" evidence="7">
    <location>
        <begin position="2"/>
        <end position="90"/>
    </location>
</feature>
<evidence type="ECO:0000256" key="1">
    <source>
        <dbReference type="ARBA" id="ARBA00004651"/>
    </source>
</evidence>
<evidence type="ECO:0000313" key="11">
    <source>
        <dbReference type="Proteomes" id="UP000093226"/>
    </source>
</evidence>
<dbReference type="AlphaFoldDB" id="A0A1B9DST0"/>
<name>A0A1B9DST0_9FLAO</name>
<dbReference type="Proteomes" id="UP000321579">
    <property type="component" value="Unassembled WGS sequence"/>
</dbReference>
<evidence type="ECO:0000256" key="6">
    <source>
        <dbReference type="SAM" id="Phobius"/>
    </source>
</evidence>
<reference evidence="9" key="2">
    <citation type="submission" date="2016-03" db="EMBL/GenBank/DDBJ databases">
        <authorList>
            <person name="Ploux O."/>
        </authorList>
    </citation>
    <scope>NUCLEOTIDE SEQUENCE</scope>
    <source>
        <strain evidence="9">NBRC 105008</strain>
    </source>
</reference>
<feature type="transmembrane region" description="Helical" evidence="6">
    <location>
        <begin position="7"/>
        <end position="25"/>
    </location>
</feature>
<evidence type="ECO:0000256" key="5">
    <source>
        <dbReference type="ARBA" id="ARBA00023136"/>
    </source>
</evidence>
<feature type="transmembrane region" description="Helical" evidence="6">
    <location>
        <begin position="37"/>
        <end position="58"/>
    </location>
</feature>
<comment type="caution">
    <text evidence="9">The sequence shown here is derived from an EMBL/GenBank/DDBJ whole genome shotgun (WGS) entry which is preliminary data.</text>
</comment>